<keyword evidence="4" id="KW-1185">Reference proteome</keyword>
<organism evidence="3 4">
    <name type="scientific">Pythium oligandrum</name>
    <name type="common">Mycoparasitic fungus</name>
    <dbReference type="NCBI Taxonomy" id="41045"/>
    <lineage>
        <taxon>Eukaryota</taxon>
        <taxon>Sar</taxon>
        <taxon>Stramenopiles</taxon>
        <taxon>Oomycota</taxon>
        <taxon>Peronosporomycetes</taxon>
        <taxon>Pythiales</taxon>
        <taxon>Pythiaceae</taxon>
        <taxon>Pythium</taxon>
    </lineage>
</organism>
<dbReference type="OrthoDB" id="118200at2759"/>
<evidence type="ECO:0000313" key="3">
    <source>
        <dbReference type="EMBL" id="TMW65213.1"/>
    </source>
</evidence>
<feature type="compositionally biased region" description="Basic and acidic residues" evidence="1">
    <location>
        <begin position="349"/>
        <end position="362"/>
    </location>
</feature>
<proteinExistence type="predicted"/>
<reference evidence="3" key="1">
    <citation type="submission" date="2019-03" db="EMBL/GenBank/DDBJ databases">
        <title>Long read genome sequence of the mycoparasitic Pythium oligandrum ATCC 38472 isolated from sugarbeet rhizosphere.</title>
        <authorList>
            <person name="Gaulin E."/>
        </authorList>
    </citation>
    <scope>NUCLEOTIDE SEQUENCE</scope>
    <source>
        <strain evidence="3">ATCC 38472_TT</strain>
    </source>
</reference>
<keyword evidence="2" id="KW-1133">Transmembrane helix</keyword>
<evidence type="ECO:0000256" key="2">
    <source>
        <dbReference type="SAM" id="Phobius"/>
    </source>
</evidence>
<name>A0A8K1CMV5_PYTOL</name>
<evidence type="ECO:0000313" key="4">
    <source>
        <dbReference type="Proteomes" id="UP000794436"/>
    </source>
</evidence>
<feature type="region of interest" description="Disordered" evidence="1">
    <location>
        <begin position="342"/>
        <end position="362"/>
    </location>
</feature>
<keyword evidence="2" id="KW-0812">Transmembrane</keyword>
<feature type="compositionally biased region" description="Polar residues" evidence="1">
    <location>
        <begin position="189"/>
        <end position="210"/>
    </location>
</feature>
<feature type="region of interest" description="Disordered" evidence="1">
    <location>
        <begin position="250"/>
        <end position="270"/>
    </location>
</feature>
<accession>A0A8K1CMV5</accession>
<feature type="compositionally biased region" description="Low complexity" evidence="1">
    <location>
        <begin position="250"/>
        <end position="262"/>
    </location>
</feature>
<sequence length="362" mass="39090">MPVSTQKLGKLGSASSDVGDTALDELIVAWKSGTCSYYPADHTNDTCLKPRSCYDCLNKFVESEGEWCMIDDAGKCVSSKNDYDVRLDYRQIKVVNNRSVEEGPAVFRGGETIYCDYDEPQCEYCRSQGLFGEVYGVDTSDERATFCIGTNGCVCIAACESDTYDDDVGGAKCLSDLVEKKITDKLQNSTSGLQNSTNGFQNSTNELQGDTSHKGKGPWMVVSVVLGIAVLLLVAAVVIYRRRAKSSSSANTTSLATTAPASSTPPRPTRSLNLFGWRAKRQHLIDKEQAVMGDPDALAHSASYVELADVAPSAPDADFVPVAYVASAPDVDLALEAIPLARSFNDESTSDRDTNTEKNKLD</sequence>
<keyword evidence="2" id="KW-0472">Membrane</keyword>
<feature type="transmembrane region" description="Helical" evidence="2">
    <location>
        <begin position="219"/>
        <end position="240"/>
    </location>
</feature>
<comment type="caution">
    <text evidence="3">The sequence shown here is derived from an EMBL/GenBank/DDBJ whole genome shotgun (WGS) entry which is preliminary data.</text>
</comment>
<protein>
    <submittedName>
        <fullName evidence="3">Uncharacterized protein</fullName>
    </submittedName>
</protein>
<feature type="region of interest" description="Disordered" evidence="1">
    <location>
        <begin position="189"/>
        <end position="213"/>
    </location>
</feature>
<dbReference type="AlphaFoldDB" id="A0A8K1CMV5"/>
<gene>
    <name evidence="3" type="ORF">Poli38472_009380</name>
</gene>
<dbReference type="Proteomes" id="UP000794436">
    <property type="component" value="Unassembled WGS sequence"/>
</dbReference>
<dbReference type="EMBL" id="SPLM01000038">
    <property type="protein sequence ID" value="TMW65213.1"/>
    <property type="molecule type" value="Genomic_DNA"/>
</dbReference>
<evidence type="ECO:0000256" key="1">
    <source>
        <dbReference type="SAM" id="MobiDB-lite"/>
    </source>
</evidence>